<dbReference type="OrthoDB" id="9885020at2"/>
<proteinExistence type="predicted"/>
<keyword evidence="2" id="KW-1185">Reference proteome</keyword>
<name>G6ECD2_9SPHN</name>
<comment type="caution">
    <text evidence="1">The sequence shown here is derived from an EMBL/GenBank/DDBJ whole genome shotgun (WGS) entry which is preliminary data.</text>
</comment>
<gene>
    <name evidence="1" type="ORF">NSU_2003</name>
</gene>
<organism evidence="1 2">
    <name type="scientific">Novosphingobium pentaromativorans US6-1</name>
    <dbReference type="NCBI Taxonomy" id="1088721"/>
    <lineage>
        <taxon>Bacteria</taxon>
        <taxon>Pseudomonadati</taxon>
        <taxon>Pseudomonadota</taxon>
        <taxon>Alphaproteobacteria</taxon>
        <taxon>Sphingomonadales</taxon>
        <taxon>Sphingomonadaceae</taxon>
        <taxon>Novosphingobium</taxon>
    </lineage>
</organism>
<evidence type="ECO:0000313" key="1">
    <source>
        <dbReference type="EMBL" id="EHJ61067.1"/>
    </source>
</evidence>
<dbReference type="AlphaFoldDB" id="G6ECD2"/>
<sequence>MEPTAGKIFGMIGGAVRLATQAALVPAPAGMPRWIAATGHFPVPGRRPVQAGR</sequence>
<dbReference type="PATRIC" id="fig|1088721.3.peg.1981"/>
<accession>G6ECD2</accession>
<dbReference type="RefSeq" id="WP_007012918.1">
    <property type="nucleotide sequence ID" value="NZ_AGFM01000028.1"/>
</dbReference>
<protein>
    <submittedName>
        <fullName evidence="1">Uncharacterized protein</fullName>
    </submittedName>
</protein>
<dbReference type="Proteomes" id="UP000004030">
    <property type="component" value="Unassembled WGS sequence"/>
</dbReference>
<evidence type="ECO:0000313" key="2">
    <source>
        <dbReference type="Proteomes" id="UP000004030"/>
    </source>
</evidence>
<dbReference type="EMBL" id="AGFM01000028">
    <property type="protein sequence ID" value="EHJ61067.1"/>
    <property type="molecule type" value="Genomic_DNA"/>
</dbReference>
<reference evidence="1 2" key="1">
    <citation type="journal article" date="2012" name="J. Bacteriol.">
        <title>Genome sequence of benzo(a)pyrene-degrading bacterium Novosphingobium pentaromativorans US6-1.</title>
        <authorList>
            <person name="Luo Y.R."/>
            <person name="Kang S.G."/>
            <person name="Kim S.J."/>
            <person name="Kim M.R."/>
            <person name="Li N."/>
            <person name="Lee J.H."/>
            <person name="Kwon K.K."/>
        </authorList>
    </citation>
    <scope>NUCLEOTIDE SEQUENCE [LARGE SCALE GENOMIC DNA]</scope>
    <source>
        <strain evidence="1 2">US6-1</strain>
    </source>
</reference>